<dbReference type="PROSITE" id="PS50041">
    <property type="entry name" value="C_TYPE_LECTIN_2"/>
    <property type="match status" value="1"/>
</dbReference>
<keyword evidence="6" id="KW-1185">Reference proteome</keyword>
<gene>
    <name evidence="5" type="primary">LOC115337909</name>
</gene>
<reference evidence="5" key="1">
    <citation type="submission" date="2025-08" db="UniProtKB">
        <authorList>
            <consortium name="Ensembl"/>
        </authorList>
    </citation>
    <scope>IDENTIFICATION</scope>
</reference>
<dbReference type="GO" id="GO:0030246">
    <property type="term" value="F:carbohydrate binding"/>
    <property type="evidence" value="ECO:0007669"/>
    <property type="project" value="UniProtKB-KW"/>
</dbReference>
<dbReference type="AlphaFoldDB" id="A0A663F7Y7"/>
<evidence type="ECO:0000313" key="6">
    <source>
        <dbReference type="Proteomes" id="UP000472275"/>
    </source>
</evidence>
<reference evidence="5" key="2">
    <citation type="submission" date="2025-09" db="UniProtKB">
        <authorList>
            <consortium name="Ensembl"/>
        </authorList>
    </citation>
    <scope>IDENTIFICATION</scope>
</reference>
<evidence type="ECO:0000256" key="2">
    <source>
        <dbReference type="ARBA" id="ARBA00022734"/>
    </source>
</evidence>
<evidence type="ECO:0000256" key="3">
    <source>
        <dbReference type="SAM" id="MobiDB-lite"/>
    </source>
</evidence>
<dbReference type="InterPro" id="IPR001304">
    <property type="entry name" value="C-type_lectin-like"/>
</dbReference>
<feature type="domain" description="C-type lectin" evidence="4">
    <location>
        <begin position="316"/>
        <end position="419"/>
    </location>
</feature>
<dbReference type="InterPro" id="IPR033992">
    <property type="entry name" value="NKR-like_CTLD"/>
</dbReference>
<accession>A0A663F7Y7</accession>
<dbReference type="GO" id="GO:0005886">
    <property type="term" value="C:plasma membrane"/>
    <property type="evidence" value="ECO:0007669"/>
    <property type="project" value="UniProtKB-SubCell"/>
</dbReference>
<dbReference type="SUPFAM" id="SSF56436">
    <property type="entry name" value="C-type lectin-like"/>
    <property type="match status" value="1"/>
</dbReference>
<evidence type="ECO:0000259" key="4">
    <source>
        <dbReference type="PROSITE" id="PS50041"/>
    </source>
</evidence>
<dbReference type="Proteomes" id="UP000472275">
    <property type="component" value="Unassembled WGS sequence"/>
</dbReference>
<sequence>MPRGDEAAVERCRGNGWMLRPDTDPAEPSRRDYGSGGPVAALCLRLAGCPGSPRVCALIGRMAVWRFFCKAASRFSSERCGACDGGGSGRSLPRAELGTGRSAGDKTQGALKRFSAHPHPEDPLCGAILGCQPASTHCQGNAASQRGLKSLEPVGNGAGRAEIGGLPGACTHHLSLGPSVTGGAFSRDGEGPGRSLVPCCSLEVFSTLLALLLVELRDVLVPGGSCCPLGGTRMADALQDAGEESTAAMMPSQQRAEEGTSFSLKCIKDKKVPIGVTVVIAALLLTIIALAAKKCPSCPSCSSPVLPSCLENGIGYREKCFYFVEDETDWNRSQIFCRSLRAHLAIIDTQEELHFLLRYGSSLHYWIGLHREGSGPWKWSNGSLFSNRFEVRGKGQCAYINADGISSDWCSQLKYSVCSHPQKHPSGIQKDSEILLNFT</sequence>
<name>A0A663F7Y7_AQUCH</name>
<comment type="subcellular location">
    <subcellularLocation>
        <location evidence="1">Cell membrane</location>
        <topology evidence="1">Single-pass type II membrane protein</topology>
    </subcellularLocation>
</comment>
<dbReference type="InterPro" id="IPR016186">
    <property type="entry name" value="C-type_lectin-like/link_sf"/>
</dbReference>
<evidence type="ECO:0000313" key="5">
    <source>
        <dbReference type="Ensembl" id="ENSACCP00020019976.1"/>
    </source>
</evidence>
<dbReference type="InterPro" id="IPR050828">
    <property type="entry name" value="C-type_lectin/matrix_domain"/>
</dbReference>
<proteinExistence type="predicted"/>
<protein>
    <recommendedName>
        <fullName evidence="4">C-type lectin domain-containing protein</fullName>
    </recommendedName>
</protein>
<dbReference type="SMART" id="SM00034">
    <property type="entry name" value="CLECT"/>
    <property type="match status" value="1"/>
</dbReference>
<dbReference type="InterPro" id="IPR016187">
    <property type="entry name" value="CTDL_fold"/>
</dbReference>
<dbReference type="Gene3D" id="3.10.100.10">
    <property type="entry name" value="Mannose-Binding Protein A, subunit A"/>
    <property type="match status" value="1"/>
</dbReference>
<dbReference type="PANTHER" id="PTHR45710:SF35">
    <property type="entry name" value="C-TYPE LECTIN DOMAIN FAMILY 2 MEMBER D"/>
    <property type="match status" value="1"/>
</dbReference>
<dbReference type="CDD" id="cd03593">
    <property type="entry name" value="CLECT_NK_receptors_like"/>
    <property type="match status" value="1"/>
</dbReference>
<evidence type="ECO:0000256" key="1">
    <source>
        <dbReference type="ARBA" id="ARBA00004401"/>
    </source>
</evidence>
<dbReference type="Ensembl" id="ENSACCT00020020847.1">
    <property type="protein sequence ID" value="ENSACCP00020019976.1"/>
    <property type="gene ID" value="ENSACCG00020013741.1"/>
</dbReference>
<dbReference type="GeneTree" id="ENSGT00940000162705"/>
<keyword evidence="2" id="KW-0430">Lectin</keyword>
<dbReference type="Pfam" id="PF00059">
    <property type="entry name" value="Lectin_C"/>
    <property type="match status" value="1"/>
</dbReference>
<feature type="region of interest" description="Disordered" evidence="3">
    <location>
        <begin position="84"/>
        <end position="106"/>
    </location>
</feature>
<organism evidence="5 6">
    <name type="scientific">Aquila chrysaetos chrysaetos</name>
    <dbReference type="NCBI Taxonomy" id="223781"/>
    <lineage>
        <taxon>Eukaryota</taxon>
        <taxon>Metazoa</taxon>
        <taxon>Chordata</taxon>
        <taxon>Craniata</taxon>
        <taxon>Vertebrata</taxon>
        <taxon>Euteleostomi</taxon>
        <taxon>Archelosauria</taxon>
        <taxon>Archosauria</taxon>
        <taxon>Dinosauria</taxon>
        <taxon>Saurischia</taxon>
        <taxon>Theropoda</taxon>
        <taxon>Coelurosauria</taxon>
        <taxon>Aves</taxon>
        <taxon>Neognathae</taxon>
        <taxon>Neoaves</taxon>
        <taxon>Telluraves</taxon>
        <taxon>Accipitrimorphae</taxon>
        <taxon>Accipitriformes</taxon>
        <taxon>Accipitridae</taxon>
        <taxon>Accipitrinae</taxon>
        <taxon>Aquila</taxon>
    </lineage>
</organism>
<dbReference type="PANTHER" id="PTHR45710">
    <property type="entry name" value="C-TYPE LECTIN DOMAIN-CONTAINING PROTEIN 180"/>
    <property type="match status" value="1"/>
</dbReference>
<dbReference type="InParanoid" id="A0A663F7Y7"/>